<dbReference type="GO" id="GO:0005576">
    <property type="term" value="C:extracellular region"/>
    <property type="evidence" value="ECO:0007669"/>
    <property type="project" value="UniProtKB-SubCell"/>
</dbReference>
<dbReference type="Pfam" id="PF14310">
    <property type="entry name" value="Fn3-like"/>
    <property type="match status" value="1"/>
</dbReference>
<comment type="caution">
    <text evidence="20">The sequence shown here is derived from an EMBL/GenBank/DDBJ whole genome shotgun (WGS) entry which is preliminary data.</text>
</comment>
<dbReference type="PANTHER" id="PTHR42715:SF5">
    <property type="entry name" value="BETA-GLUCOSIDASE M-RELATED"/>
    <property type="match status" value="1"/>
</dbReference>
<keyword evidence="21" id="KW-1185">Reference proteome</keyword>
<dbReference type="InterPro" id="IPR036881">
    <property type="entry name" value="Glyco_hydro_3_C_sf"/>
</dbReference>
<keyword evidence="13" id="KW-0624">Polysaccharide degradation</keyword>
<accession>A0A9P9A1W7</accession>
<dbReference type="InterPro" id="IPR036962">
    <property type="entry name" value="Glyco_hydro_3_N_sf"/>
</dbReference>
<evidence type="ECO:0000256" key="13">
    <source>
        <dbReference type="ARBA" id="ARBA00023326"/>
    </source>
</evidence>
<protein>
    <recommendedName>
        <fullName evidence="14">Beta-glucosidase cel3A</fullName>
        <ecNumber evidence="5">3.2.1.21</ecNumber>
    </recommendedName>
    <alternativeName>
        <fullName evidence="15">Beta-D-glucoside glucohydrolase cel3A</fullName>
    </alternativeName>
    <alternativeName>
        <fullName evidence="17">Cellobiase cel3A</fullName>
    </alternativeName>
    <alternativeName>
        <fullName evidence="16">Gentiobiase cel3A</fullName>
    </alternativeName>
</protein>
<comment type="similarity">
    <text evidence="4">Belongs to the glycosyl hydrolase 3 family.</text>
</comment>
<dbReference type="PRINTS" id="PR00133">
    <property type="entry name" value="GLHYDRLASE3"/>
</dbReference>
<name>A0A9P9A1W7_9PEZI</name>
<evidence type="ECO:0000256" key="14">
    <source>
        <dbReference type="ARBA" id="ARBA00070030"/>
    </source>
</evidence>
<keyword evidence="10" id="KW-0325">Glycoprotein</keyword>
<gene>
    <name evidence="20" type="ORF">F5X68DRAFT_237999</name>
</gene>
<keyword evidence="12" id="KW-0326">Glycosidase</keyword>
<dbReference type="GO" id="GO:0030245">
    <property type="term" value="P:cellulose catabolic process"/>
    <property type="evidence" value="ECO:0007669"/>
    <property type="project" value="UniProtKB-KW"/>
</dbReference>
<reference evidence="20" key="1">
    <citation type="journal article" date="2021" name="Nat. Commun.">
        <title>Genetic determinants of endophytism in the Arabidopsis root mycobiome.</title>
        <authorList>
            <person name="Mesny F."/>
            <person name="Miyauchi S."/>
            <person name="Thiergart T."/>
            <person name="Pickel B."/>
            <person name="Atanasova L."/>
            <person name="Karlsson M."/>
            <person name="Huettel B."/>
            <person name="Barry K.W."/>
            <person name="Haridas S."/>
            <person name="Chen C."/>
            <person name="Bauer D."/>
            <person name="Andreopoulos W."/>
            <person name="Pangilinan J."/>
            <person name="LaButti K."/>
            <person name="Riley R."/>
            <person name="Lipzen A."/>
            <person name="Clum A."/>
            <person name="Drula E."/>
            <person name="Henrissat B."/>
            <person name="Kohler A."/>
            <person name="Grigoriev I.V."/>
            <person name="Martin F.M."/>
            <person name="Hacquard S."/>
        </authorList>
    </citation>
    <scope>NUCLEOTIDE SEQUENCE</scope>
    <source>
        <strain evidence="20">MPI-SDFR-AT-0117</strain>
    </source>
</reference>
<evidence type="ECO:0000256" key="7">
    <source>
        <dbReference type="ARBA" id="ARBA00022729"/>
    </source>
</evidence>
<keyword evidence="7 18" id="KW-0732">Signal</keyword>
<dbReference type="EMBL" id="JAGSXJ010000062">
    <property type="protein sequence ID" value="KAH6658773.1"/>
    <property type="molecule type" value="Genomic_DNA"/>
</dbReference>
<comment type="pathway">
    <text evidence="3">Glycan metabolism; cellulose degradation.</text>
</comment>
<dbReference type="FunFam" id="3.20.20.300:FF:000002">
    <property type="entry name" value="Probable beta-glucosidase"/>
    <property type="match status" value="1"/>
</dbReference>
<dbReference type="Pfam" id="PF01915">
    <property type="entry name" value="Glyco_hydro_3_C"/>
    <property type="match status" value="1"/>
</dbReference>
<evidence type="ECO:0000259" key="19">
    <source>
        <dbReference type="SMART" id="SM01217"/>
    </source>
</evidence>
<dbReference type="Proteomes" id="UP000770015">
    <property type="component" value="Unassembled WGS sequence"/>
</dbReference>
<dbReference type="Gene3D" id="3.40.50.1700">
    <property type="entry name" value="Glycoside hydrolase family 3 C-terminal domain"/>
    <property type="match status" value="1"/>
</dbReference>
<dbReference type="InterPro" id="IPR050288">
    <property type="entry name" value="Cellulose_deg_GH3"/>
</dbReference>
<dbReference type="InterPro" id="IPR017853">
    <property type="entry name" value="GH"/>
</dbReference>
<evidence type="ECO:0000256" key="2">
    <source>
        <dbReference type="ARBA" id="ARBA00004613"/>
    </source>
</evidence>
<comment type="subcellular location">
    <subcellularLocation>
        <location evidence="2">Secreted</location>
    </subcellularLocation>
</comment>
<evidence type="ECO:0000256" key="6">
    <source>
        <dbReference type="ARBA" id="ARBA00022525"/>
    </source>
</evidence>
<evidence type="ECO:0000256" key="3">
    <source>
        <dbReference type="ARBA" id="ARBA00004987"/>
    </source>
</evidence>
<sequence length="795" mass="85473">MTTKAIAGVFAIVAALNGALAGDLIEDDSFFSGHSPPFYPSPRLHVCGKNGSHISRARDLVGQMTLEEKVGLTGGIAPPEGVGCTGFIAAIPRLNFPGLCLKDAGQGVRGSDLVNAYPAGIHVGASWNRELAAKRAHAMAGEFRRKGVNVMLGPSIGPLGRIVTGGRIWEGFSADPYLTGVLAYETVTEAQAQGVMTSTKHFIGNEQETNRMPYPGIAAISSNIDDVAMHELYMWPFQDAIRAGSTNIMCSYQRLNNSYGCQNSKALNGLLKTELGFEGFVVTDWDAQHSGVGSALAGLDMTMPSGDEFWGEHLVEAVKNGSVPEARLDDMVTRIVAAWYELGQDKADFPQPGFGLPEQVWLPHEQVEARDPGDKPILYDGALEGHVLVKNEGGFLPLKSPKIISLLGYSAKAPDKNVATNETYPAWSFGFQSADMNEFVSKLNATFSGERQELSQIAFGGTILSGGGSGSSPMSAFMSPFAALQARAVADSTQLFWDFDSGEPDVNAASDACLVFGNAFATEIYDRAGLRDEYTDTLISSVAAACENTVVILHNAGARLVDAWIEHPNVKAVIFAHLPGQETGNALVSLLYGDENFSGKLPYTVAKNESDYGGLYFPDEPEGSFRVFPQSNFSEGVYIDYRHFDALDIEPRYEFGFGLGYSTFEYSSLRMDGPEGEVPAFPSGKVLPGGQVDLWDAMATVTAEVTNTGTVDGAEVAQLYLGIPGGPAKQLRGFEKKTIKTGETATFTFLLSRRDLSVWDVEAQKWRLPGVEYALYVGSSSRKISLETSLVITVT</sequence>
<dbReference type="SMART" id="SM01217">
    <property type="entry name" value="Fn3_like"/>
    <property type="match status" value="1"/>
</dbReference>
<comment type="catalytic activity">
    <reaction evidence="1">
        <text>Hydrolysis of terminal, non-reducing beta-D-glucosyl residues with release of beta-D-glucose.</text>
        <dbReference type="EC" id="3.2.1.21"/>
    </reaction>
</comment>
<dbReference type="Gene3D" id="3.20.20.300">
    <property type="entry name" value="Glycoside hydrolase, family 3, N-terminal domain"/>
    <property type="match status" value="1"/>
</dbReference>
<dbReference type="InterPro" id="IPR002772">
    <property type="entry name" value="Glyco_hydro_3_C"/>
</dbReference>
<keyword evidence="11" id="KW-0119">Carbohydrate metabolism</keyword>
<evidence type="ECO:0000256" key="4">
    <source>
        <dbReference type="ARBA" id="ARBA00005336"/>
    </source>
</evidence>
<keyword evidence="8 20" id="KW-0378">Hydrolase</keyword>
<feature type="signal peptide" evidence="18">
    <location>
        <begin position="1"/>
        <end position="21"/>
    </location>
</feature>
<evidence type="ECO:0000256" key="5">
    <source>
        <dbReference type="ARBA" id="ARBA00012744"/>
    </source>
</evidence>
<proteinExistence type="inferred from homology"/>
<feature type="chain" id="PRO_5040423184" description="Beta-glucosidase cel3A" evidence="18">
    <location>
        <begin position="22"/>
        <end position="795"/>
    </location>
</feature>
<dbReference type="PANTHER" id="PTHR42715">
    <property type="entry name" value="BETA-GLUCOSIDASE"/>
    <property type="match status" value="1"/>
</dbReference>
<evidence type="ECO:0000256" key="10">
    <source>
        <dbReference type="ARBA" id="ARBA00023180"/>
    </source>
</evidence>
<feature type="domain" description="Fibronectin type III-like" evidence="19">
    <location>
        <begin position="715"/>
        <end position="781"/>
    </location>
</feature>
<evidence type="ECO:0000256" key="16">
    <source>
        <dbReference type="ARBA" id="ARBA00083231"/>
    </source>
</evidence>
<evidence type="ECO:0000256" key="9">
    <source>
        <dbReference type="ARBA" id="ARBA00023001"/>
    </source>
</evidence>
<dbReference type="OrthoDB" id="416222at2759"/>
<dbReference type="SUPFAM" id="SSF52279">
    <property type="entry name" value="Beta-D-glucan exohydrolase, C-terminal domain"/>
    <property type="match status" value="1"/>
</dbReference>
<dbReference type="Pfam" id="PF00933">
    <property type="entry name" value="Glyco_hydro_3"/>
    <property type="match status" value="1"/>
</dbReference>
<dbReference type="GO" id="GO:0008422">
    <property type="term" value="F:beta-glucosidase activity"/>
    <property type="evidence" value="ECO:0007669"/>
    <property type="project" value="UniProtKB-EC"/>
</dbReference>
<dbReference type="SUPFAM" id="SSF51445">
    <property type="entry name" value="(Trans)glycosidases"/>
    <property type="match status" value="1"/>
</dbReference>
<dbReference type="Gene3D" id="2.60.40.10">
    <property type="entry name" value="Immunoglobulins"/>
    <property type="match status" value="1"/>
</dbReference>
<evidence type="ECO:0000256" key="1">
    <source>
        <dbReference type="ARBA" id="ARBA00000448"/>
    </source>
</evidence>
<evidence type="ECO:0000313" key="21">
    <source>
        <dbReference type="Proteomes" id="UP000770015"/>
    </source>
</evidence>
<dbReference type="InterPro" id="IPR026891">
    <property type="entry name" value="Fn3-like"/>
</dbReference>
<evidence type="ECO:0000256" key="11">
    <source>
        <dbReference type="ARBA" id="ARBA00023277"/>
    </source>
</evidence>
<organism evidence="20 21">
    <name type="scientific">Plectosphaerella plurivora</name>
    <dbReference type="NCBI Taxonomy" id="936078"/>
    <lineage>
        <taxon>Eukaryota</taxon>
        <taxon>Fungi</taxon>
        <taxon>Dikarya</taxon>
        <taxon>Ascomycota</taxon>
        <taxon>Pezizomycotina</taxon>
        <taxon>Sordariomycetes</taxon>
        <taxon>Hypocreomycetidae</taxon>
        <taxon>Glomerellales</taxon>
        <taxon>Plectosphaerellaceae</taxon>
        <taxon>Plectosphaerella</taxon>
    </lineage>
</organism>
<evidence type="ECO:0000256" key="15">
    <source>
        <dbReference type="ARBA" id="ARBA00078013"/>
    </source>
</evidence>
<dbReference type="InterPro" id="IPR001764">
    <property type="entry name" value="Glyco_hydro_3_N"/>
</dbReference>
<evidence type="ECO:0000313" key="20">
    <source>
        <dbReference type="EMBL" id="KAH6658773.1"/>
    </source>
</evidence>
<evidence type="ECO:0000256" key="17">
    <source>
        <dbReference type="ARBA" id="ARBA00083611"/>
    </source>
</evidence>
<keyword evidence="9" id="KW-0136">Cellulose degradation</keyword>
<dbReference type="AlphaFoldDB" id="A0A9P9A1W7"/>
<evidence type="ECO:0000256" key="8">
    <source>
        <dbReference type="ARBA" id="ARBA00022801"/>
    </source>
</evidence>
<dbReference type="InterPro" id="IPR013783">
    <property type="entry name" value="Ig-like_fold"/>
</dbReference>
<evidence type="ECO:0000256" key="18">
    <source>
        <dbReference type="SAM" id="SignalP"/>
    </source>
</evidence>
<dbReference type="EC" id="3.2.1.21" evidence="5"/>
<keyword evidence="6" id="KW-0964">Secreted</keyword>
<evidence type="ECO:0000256" key="12">
    <source>
        <dbReference type="ARBA" id="ARBA00023295"/>
    </source>
</evidence>